<name>A0AAQ3UN25_PASNO</name>
<accession>A0AAQ3UN25</accession>
<proteinExistence type="predicted"/>
<evidence type="ECO:0000313" key="2">
    <source>
        <dbReference type="Proteomes" id="UP001341281"/>
    </source>
</evidence>
<protein>
    <submittedName>
        <fullName evidence="1">Uncharacterized protein</fullName>
    </submittedName>
</protein>
<sequence>MASVTSRIFENATSSRRPAAQIVPAPHAIYLPHPWRTPALLPFLGASSTFLLRLHSKQQPRFLLLRAHLCSSSPAAGPQPPYTKAQQAGAQQQHPLLGSRLLRSAGGQRAPPTPVLQQPLPWRRPSLHLHGRLPLLGQAATGRIFPMAPLTTRSNPLCSSVPLPTNSTARCLDASPCLASKLQPCSHQRAASMEQDLPLLCGDACLVFDEMPGPRCSINSWMVLVSTTPFSCPSLALDGTVAAILLGIGSTHCFRSPPFRRCASCSLGVHQELGDLSRRLGSLDRTASPRVMLIGTASPLQGVNSFRHQPCPSSSPWRLRTRIGGHGIMKTRVTTPELESDQLYSRFWKMRRMTTTPTTDEDELNDDHSYDGWR</sequence>
<reference evidence="1 2" key="1">
    <citation type="submission" date="2024-02" db="EMBL/GenBank/DDBJ databases">
        <title>High-quality chromosome-scale genome assembly of Pensacola bahiagrass (Paspalum notatum Flugge var. saurae).</title>
        <authorList>
            <person name="Vega J.M."/>
            <person name="Podio M."/>
            <person name="Orjuela J."/>
            <person name="Siena L.A."/>
            <person name="Pessino S.C."/>
            <person name="Combes M.C."/>
            <person name="Mariac C."/>
            <person name="Albertini E."/>
            <person name="Pupilli F."/>
            <person name="Ortiz J.P.A."/>
            <person name="Leblanc O."/>
        </authorList>
    </citation>
    <scope>NUCLEOTIDE SEQUENCE [LARGE SCALE GENOMIC DNA]</scope>
    <source>
        <strain evidence="1">R1</strain>
        <tissue evidence="1">Leaf</tissue>
    </source>
</reference>
<dbReference type="AlphaFoldDB" id="A0AAQ3UN25"/>
<evidence type="ECO:0000313" key="1">
    <source>
        <dbReference type="EMBL" id="WVZ93247.1"/>
    </source>
</evidence>
<gene>
    <name evidence="1" type="ORF">U9M48_039245</name>
</gene>
<dbReference type="EMBL" id="CP144753">
    <property type="protein sequence ID" value="WVZ93247.1"/>
    <property type="molecule type" value="Genomic_DNA"/>
</dbReference>
<dbReference type="Proteomes" id="UP001341281">
    <property type="component" value="Chromosome 09"/>
</dbReference>
<keyword evidence="2" id="KW-1185">Reference proteome</keyword>
<organism evidence="1 2">
    <name type="scientific">Paspalum notatum var. saurae</name>
    <dbReference type="NCBI Taxonomy" id="547442"/>
    <lineage>
        <taxon>Eukaryota</taxon>
        <taxon>Viridiplantae</taxon>
        <taxon>Streptophyta</taxon>
        <taxon>Embryophyta</taxon>
        <taxon>Tracheophyta</taxon>
        <taxon>Spermatophyta</taxon>
        <taxon>Magnoliopsida</taxon>
        <taxon>Liliopsida</taxon>
        <taxon>Poales</taxon>
        <taxon>Poaceae</taxon>
        <taxon>PACMAD clade</taxon>
        <taxon>Panicoideae</taxon>
        <taxon>Andropogonodae</taxon>
        <taxon>Paspaleae</taxon>
        <taxon>Paspalinae</taxon>
        <taxon>Paspalum</taxon>
    </lineage>
</organism>